<keyword evidence="5" id="KW-1185">Reference proteome</keyword>
<evidence type="ECO:0000256" key="1">
    <source>
        <dbReference type="ARBA" id="ARBA00007357"/>
    </source>
</evidence>
<protein>
    <submittedName>
        <fullName evidence="4">Membrane metallo-endopeptidase-like 1</fullName>
    </submittedName>
</protein>
<dbReference type="OMA" id="HEPKINA"/>
<organism evidence="4 5">
    <name type="scientific">Stegodyphus mimosarum</name>
    <name type="common">African social velvet spider</name>
    <dbReference type="NCBI Taxonomy" id="407821"/>
    <lineage>
        <taxon>Eukaryota</taxon>
        <taxon>Metazoa</taxon>
        <taxon>Ecdysozoa</taxon>
        <taxon>Arthropoda</taxon>
        <taxon>Chelicerata</taxon>
        <taxon>Arachnida</taxon>
        <taxon>Araneae</taxon>
        <taxon>Araneomorphae</taxon>
        <taxon>Entelegynae</taxon>
        <taxon>Eresoidea</taxon>
        <taxon>Eresidae</taxon>
        <taxon>Stegodyphus</taxon>
    </lineage>
</organism>
<gene>
    <name evidence="4" type="ORF">X975_07716</name>
</gene>
<comment type="similarity">
    <text evidence="1">Belongs to the peptidase M13 family.</text>
</comment>
<dbReference type="OrthoDB" id="6423049at2759"/>
<dbReference type="InterPro" id="IPR024079">
    <property type="entry name" value="MetalloPept_cat_dom_sf"/>
</dbReference>
<dbReference type="GO" id="GO:0004222">
    <property type="term" value="F:metalloendopeptidase activity"/>
    <property type="evidence" value="ECO:0007669"/>
    <property type="project" value="InterPro"/>
</dbReference>
<proteinExistence type="inferred from homology"/>
<evidence type="ECO:0000256" key="2">
    <source>
        <dbReference type="SAM" id="Phobius"/>
    </source>
</evidence>
<evidence type="ECO:0000313" key="5">
    <source>
        <dbReference type="Proteomes" id="UP000054359"/>
    </source>
</evidence>
<evidence type="ECO:0000313" key="4">
    <source>
        <dbReference type="EMBL" id="KFM60677.1"/>
    </source>
</evidence>
<dbReference type="Proteomes" id="UP000054359">
    <property type="component" value="Unassembled WGS sequence"/>
</dbReference>
<dbReference type="PANTHER" id="PTHR11733">
    <property type="entry name" value="ZINC METALLOPROTEASE FAMILY M13 NEPRILYSIN-RELATED"/>
    <property type="match status" value="1"/>
</dbReference>
<sequence length="508" mass="58699">MKPVLRKLLIAIVLVLSIATLGLIILLFMEQKIQKDPVCRSAACRVIGSAIRQSLDLRVDPCQDFYAYCCGGWLKTHEVPPDMKKFGITEKLENEVLLKINGLLTSSNSSGIAWRNAVKFYNSCMNMTAIEKRGAAPLLTYFTRFGGWPLLNKQWQEKDFDWITALTVVQLTTGYGYVIPIIIGTDPKNTSRKLLQLDQPNLLFPEEILRQPNSESSKSHLQKFQKFLNKIAVLLGADISTISEYVNSLLEFEIQLFEMMSPEENMNNISYWYNTMTVGDLQRKIPEVNWVRFLQELTNSSLLLVDGEPTIQNEDIIIVRDLPYIQKISKYLRNASHIRHIANYLGCRVAMSLMLHLPKNFSDALYEYYGDLGYTFRSPERWKTCTKRVSSFFNQVTVFAYVDKYFPKDVKNEVNKLVLDISFQFEKILLSNDWMDRITKNAALKKLRAMKANIGYPDWIGDENNINDVYVKENMPTMDDKVFENDVKLVEHRVMQLIKTLRLKLEEA</sequence>
<dbReference type="InterPro" id="IPR008753">
    <property type="entry name" value="Peptidase_M13_N"/>
</dbReference>
<dbReference type="CDD" id="cd08662">
    <property type="entry name" value="M13"/>
    <property type="match status" value="1"/>
</dbReference>
<accession>A0A087T6D8</accession>
<dbReference type="AlphaFoldDB" id="A0A087T6D8"/>
<keyword evidence="2" id="KW-0472">Membrane</keyword>
<dbReference type="STRING" id="407821.A0A087T6D8"/>
<name>A0A087T6D8_STEMI</name>
<evidence type="ECO:0000259" key="3">
    <source>
        <dbReference type="Pfam" id="PF05649"/>
    </source>
</evidence>
<dbReference type="InterPro" id="IPR042089">
    <property type="entry name" value="Peptidase_M13_dom_2"/>
</dbReference>
<dbReference type="InterPro" id="IPR000718">
    <property type="entry name" value="Peptidase_M13"/>
</dbReference>
<dbReference type="Gene3D" id="3.40.390.10">
    <property type="entry name" value="Collagenase (Catalytic Domain)"/>
    <property type="match status" value="1"/>
</dbReference>
<reference evidence="4 5" key="1">
    <citation type="submission" date="2013-11" db="EMBL/GenBank/DDBJ databases">
        <title>Genome sequencing of Stegodyphus mimosarum.</title>
        <authorList>
            <person name="Bechsgaard J."/>
        </authorList>
    </citation>
    <scope>NUCLEOTIDE SEQUENCE [LARGE SCALE GENOMIC DNA]</scope>
</reference>
<dbReference type="Gene3D" id="1.10.1380.10">
    <property type="entry name" value="Neutral endopeptidase , domain2"/>
    <property type="match status" value="1"/>
</dbReference>
<keyword evidence="2" id="KW-1133">Transmembrane helix</keyword>
<dbReference type="PROSITE" id="PS51885">
    <property type="entry name" value="NEPRILYSIN"/>
    <property type="match status" value="1"/>
</dbReference>
<feature type="transmembrane region" description="Helical" evidence="2">
    <location>
        <begin position="7"/>
        <end position="29"/>
    </location>
</feature>
<feature type="non-terminal residue" evidence="4">
    <location>
        <position position="508"/>
    </location>
</feature>
<dbReference type="EMBL" id="KK113644">
    <property type="protein sequence ID" value="KFM60677.1"/>
    <property type="molecule type" value="Genomic_DNA"/>
</dbReference>
<dbReference type="PANTHER" id="PTHR11733:SF167">
    <property type="entry name" value="FI17812P1-RELATED"/>
    <property type="match status" value="1"/>
</dbReference>
<dbReference type="Pfam" id="PF05649">
    <property type="entry name" value="Peptidase_M13_N"/>
    <property type="match status" value="1"/>
</dbReference>
<dbReference type="GO" id="GO:0005886">
    <property type="term" value="C:plasma membrane"/>
    <property type="evidence" value="ECO:0007669"/>
    <property type="project" value="TreeGrafter"/>
</dbReference>
<dbReference type="GO" id="GO:0016485">
    <property type="term" value="P:protein processing"/>
    <property type="evidence" value="ECO:0007669"/>
    <property type="project" value="TreeGrafter"/>
</dbReference>
<dbReference type="SUPFAM" id="SSF55486">
    <property type="entry name" value="Metalloproteases ('zincins'), catalytic domain"/>
    <property type="match status" value="1"/>
</dbReference>
<feature type="domain" description="Peptidase M13 N-terminal" evidence="3">
    <location>
        <begin position="61"/>
        <end position="457"/>
    </location>
</feature>
<keyword evidence="2" id="KW-0812">Transmembrane</keyword>